<dbReference type="Proteomes" id="UP000605846">
    <property type="component" value="Unassembled WGS sequence"/>
</dbReference>
<dbReference type="EMBL" id="JABAYA010000051">
    <property type="protein sequence ID" value="KAF7727705.1"/>
    <property type="molecule type" value="Genomic_DNA"/>
</dbReference>
<reference evidence="5" key="1">
    <citation type="submission" date="2020-01" db="EMBL/GenBank/DDBJ databases">
        <title>Genome Sequencing of Three Apophysomyces-Like Fungal Strains Confirms a Novel Fungal Genus in the Mucoromycota with divergent Burkholderia-like Endosymbiotic Bacteria.</title>
        <authorList>
            <person name="Stajich J.E."/>
            <person name="Macias A.M."/>
            <person name="Carter-House D."/>
            <person name="Lovett B."/>
            <person name="Kasson L.R."/>
            <person name="Berry K."/>
            <person name="Grigoriev I."/>
            <person name="Chang Y."/>
            <person name="Spatafora J."/>
            <person name="Kasson M.T."/>
        </authorList>
    </citation>
    <scope>NUCLEOTIDE SEQUENCE</scope>
    <source>
        <strain evidence="5">NRRL A-21654</strain>
    </source>
</reference>
<feature type="domain" description="DUF5614" evidence="4">
    <location>
        <begin position="14"/>
        <end position="142"/>
    </location>
</feature>
<protein>
    <recommendedName>
        <fullName evidence="7">DUF1308 domain-containing protein</fullName>
    </recommendedName>
</protein>
<organism evidence="5 6">
    <name type="scientific">Apophysomyces ossiformis</name>
    <dbReference type="NCBI Taxonomy" id="679940"/>
    <lineage>
        <taxon>Eukaryota</taxon>
        <taxon>Fungi</taxon>
        <taxon>Fungi incertae sedis</taxon>
        <taxon>Mucoromycota</taxon>
        <taxon>Mucoromycotina</taxon>
        <taxon>Mucoromycetes</taxon>
        <taxon>Mucorales</taxon>
        <taxon>Mucorineae</taxon>
        <taxon>Mucoraceae</taxon>
        <taxon>Apophysomyces</taxon>
    </lineage>
</organism>
<feature type="domain" description="DUF1308" evidence="3">
    <location>
        <begin position="254"/>
        <end position="446"/>
    </location>
</feature>
<sequence length="448" mass="51108">MSDDNEGAEAELLLAVKELYDRCQTILSACRRQDPPIEGLYRFQQCLKAEISFLHSLLENPSQIKKEYVQSTNLSYLEAIFEAMECAKPIEEIMRLVPVPPSSGVWKPLATMMQEHHIKLDLIAERGLVWIKVFARNAKALRHDMAGLEMEETESSEEEEQEEEQAASADGFEQLPILKKAREYLRAAHAHQVHFRTPVVVFAFMRIRRNEDEFVQRIMDKLQEMGVIVHLQDSDLRSSYTHLIDSNDLTTRRLNLDVSTVLALISEMSHHVCLPEQVTGEPLKVQAAREAEVPVLPSLRKILHNKQLCIVQSAYDRLESIVNIVGGSNEKARFAYLFRQQQPMAFDQALWTTMPSMEIQIIPDATSERFRKLLEPPSTQRAKLNNGRKIRSRFSPFHAIIFGSGDHYQMTTVTAIQWMQTALTDAGVTGVAIVCHEPRSLAEQKMQT</sequence>
<dbReference type="Pfam" id="PF07000">
    <property type="entry name" value="DUF1308"/>
    <property type="match status" value="1"/>
</dbReference>
<comment type="caution">
    <text evidence="5">The sequence shown here is derived from an EMBL/GenBank/DDBJ whole genome shotgun (WGS) entry which is preliminary data.</text>
</comment>
<dbReference type="PANTHER" id="PTHR13379">
    <property type="entry name" value="UNCHARACTERIZED DUF1308"/>
    <property type="match status" value="1"/>
</dbReference>
<evidence type="ECO:0000259" key="3">
    <source>
        <dbReference type="Pfam" id="PF07000"/>
    </source>
</evidence>
<dbReference type="OrthoDB" id="441890at2759"/>
<evidence type="ECO:0000256" key="2">
    <source>
        <dbReference type="SAM" id="MobiDB-lite"/>
    </source>
</evidence>
<evidence type="ECO:0008006" key="7">
    <source>
        <dbReference type="Google" id="ProtNLM"/>
    </source>
</evidence>
<evidence type="ECO:0000313" key="5">
    <source>
        <dbReference type="EMBL" id="KAF7727705.1"/>
    </source>
</evidence>
<name>A0A8H7BY17_9FUNG</name>
<feature type="region of interest" description="Disordered" evidence="2">
    <location>
        <begin position="149"/>
        <end position="169"/>
    </location>
</feature>
<gene>
    <name evidence="5" type="ORF">EC973_007261</name>
</gene>
<keyword evidence="6" id="KW-1185">Reference proteome</keyword>
<feature type="compositionally biased region" description="Acidic residues" evidence="2">
    <location>
        <begin position="149"/>
        <end position="165"/>
    </location>
</feature>
<evidence type="ECO:0000256" key="1">
    <source>
        <dbReference type="ARBA" id="ARBA00006588"/>
    </source>
</evidence>
<dbReference type="InterPro" id="IPR010733">
    <property type="entry name" value="DUF1308"/>
</dbReference>
<comment type="similarity">
    <text evidence="1">Belongs to the UPF0415 family.</text>
</comment>
<dbReference type="PANTHER" id="PTHR13379:SF0">
    <property type="entry name" value="UPF0415 PROTEIN C7ORF25"/>
    <property type="match status" value="1"/>
</dbReference>
<dbReference type="Pfam" id="PF18474">
    <property type="entry name" value="DUF5614"/>
    <property type="match status" value="1"/>
</dbReference>
<dbReference type="AlphaFoldDB" id="A0A8H7BY17"/>
<accession>A0A8H7BY17</accession>
<proteinExistence type="inferred from homology"/>
<evidence type="ECO:0000313" key="6">
    <source>
        <dbReference type="Proteomes" id="UP000605846"/>
    </source>
</evidence>
<dbReference type="InterPro" id="IPR041076">
    <property type="entry name" value="DUF5614"/>
</dbReference>
<evidence type="ECO:0000259" key="4">
    <source>
        <dbReference type="Pfam" id="PF18474"/>
    </source>
</evidence>